<keyword evidence="1 2" id="KW-0238">DNA-binding</keyword>
<dbReference type="GO" id="GO:0003677">
    <property type="term" value="F:DNA binding"/>
    <property type="evidence" value="ECO:0007669"/>
    <property type="project" value="UniProtKB-UniRule"/>
</dbReference>
<dbReference type="InterPro" id="IPR036271">
    <property type="entry name" value="Tet_transcr_reg_TetR-rel_C_sf"/>
</dbReference>
<dbReference type="AlphaFoldDB" id="A0A1I4WVE4"/>
<sequence>MDLSERQLEIIKASGKILMESGIAGLTTKNLAREMHFSESALYRHFKNKEAIITLLIAYLSENITQRFDTIINTKQSPEEKFKALFKSQFSYFKQNPCFINIVLSDGLIDNSDEVKNAIQQLLQTNFIRFNSLIKEGQKTGVFSIVISSEELVHIVMGTFRLQMLKWKLAAFEFDIEIQGQKTMNSLLALIKV</sequence>
<reference evidence="5" key="1">
    <citation type="submission" date="2016-10" db="EMBL/GenBank/DDBJ databases">
        <authorList>
            <person name="Varghese N."/>
            <person name="Submissions S."/>
        </authorList>
    </citation>
    <scope>NUCLEOTIDE SEQUENCE [LARGE SCALE GENOMIC DNA]</scope>
    <source>
        <strain evidence="5">XJ109</strain>
    </source>
</reference>
<dbReference type="Proteomes" id="UP000199149">
    <property type="component" value="Unassembled WGS sequence"/>
</dbReference>
<dbReference type="Pfam" id="PF08359">
    <property type="entry name" value="TetR_C_4"/>
    <property type="match status" value="1"/>
</dbReference>
<feature type="domain" description="HTH tetR-type" evidence="3">
    <location>
        <begin position="4"/>
        <end position="64"/>
    </location>
</feature>
<organism evidence="4 5">
    <name type="scientific">Algoriella xinjiangensis</name>
    <dbReference type="NCBI Taxonomy" id="684065"/>
    <lineage>
        <taxon>Bacteria</taxon>
        <taxon>Pseudomonadati</taxon>
        <taxon>Bacteroidota</taxon>
        <taxon>Flavobacteriia</taxon>
        <taxon>Flavobacteriales</taxon>
        <taxon>Weeksellaceae</taxon>
        <taxon>Algoriella</taxon>
    </lineage>
</organism>
<evidence type="ECO:0000256" key="2">
    <source>
        <dbReference type="PROSITE-ProRule" id="PRU00335"/>
    </source>
</evidence>
<dbReference type="Gene3D" id="1.10.10.60">
    <property type="entry name" value="Homeodomain-like"/>
    <property type="match status" value="1"/>
</dbReference>
<dbReference type="PROSITE" id="PS50977">
    <property type="entry name" value="HTH_TETR_2"/>
    <property type="match status" value="1"/>
</dbReference>
<evidence type="ECO:0000259" key="3">
    <source>
        <dbReference type="PROSITE" id="PS50977"/>
    </source>
</evidence>
<dbReference type="InterPro" id="IPR009057">
    <property type="entry name" value="Homeodomain-like_sf"/>
</dbReference>
<proteinExistence type="predicted"/>
<dbReference type="Pfam" id="PF00440">
    <property type="entry name" value="TetR_N"/>
    <property type="match status" value="1"/>
</dbReference>
<dbReference type="SUPFAM" id="SSF46689">
    <property type="entry name" value="Homeodomain-like"/>
    <property type="match status" value="1"/>
</dbReference>
<dbReference type="PANTHER" id="PTHR43479">
    <property type="entry name" value="ACREF/ENVCD OPERON REPRESSOR-RELATED"/>
    <property type="match status" value="1"/>
</dbReference>
<protein>
    <submittedName>
        <fullName evidence="4">DNA-binding transcriptional regulator, AcrR family</fullName>
    </submittedName>
</protein>
<evidence type="ECO:0000256" key="1">
    <source>
        <dbReference type="ARBA" id="ARBA00023125"/>
    </source>
</evidence>
<gene>
    <name evidence="4" type="ORF">SAMN05421738_107181</name>
</gene>
<dbReference type="STRING" id="684065.SAMN05421738_107181"/>
<dbReference type="EMBL" id="FOUZ01000007">
    <property type="protein sequence ID" value="SFN17156.1"/>
    <property type="molecule type" value="Genomic_DNA"/>
</dbReference>
<dbReference type="SUPFAM" id="SSF48498">
    <property type="entry name" value="Tetracyclin repressor-like, C-terminal domain"/>
    <property type="match status" value="1"/>
</dbReference>
<name>A0A1I4WVE4_9FLAO</name>
<feature type="DNA-binding region" description="H-T-H motif" evidence="2">
    <location>
        <begin position="27"/>
        <end position="46"/>
    </location>
</feature>
<accession>A0A1I4WVE4</accession>
<dbReference type="InterPro" id="IPR013570">
    <property type="entry name" value="Tscrpt_reg_YsiA_C"/>
</dbReference>
<dbReference type="Gene3D" id="1.10.357.10">
    <property type="entry name" value="Tetracycline Repressor, domain 2"/>
    <property type="match status" value="1"/>
</dbReference>
<dbReference type="PRINTS" id="PR00455">
    <property type="entry name" value="HTHTETR"/>
</dbReference>
<keyword evidence="5" id="KW-1185">Reference proteome</keyword>
<dbReference type="RefSeq" id="WP_092908230.1">
    <property type="nucleotide sequence ID" value="NZ_FOUZ01000007.1"/>
</dbReference>
<evidence type="ECO:0000313" key="4">
    <source>
        <dbReference type="EMBL" id="SFN17156.1"/>
    </source>
</evidence>
<evidence type="ECO:0000313" key="5">
    <source>
        <dbReference type="Proteomes" id="UP000199149"/>
    </source>
</evidence>
<dbReference type="InterPro" id="IPR050624">
    <property type="entry name" value="HTH-type_Tx_Regulator"/>
</dbReference>
<dbReference type="InterPro" id="IPR001647">
    <property type="entry name" value="HTH_TetR"/>
</dbReference>
<dbReference type="OrthoDB" id="9798857at2"/>
<dbReference type="PANTHER" id="PTHR43479:SF11">
    <property type="entry name" value="ACREF_ENVCD OPERON REPRESSOR-RELATED"/>
    <property type="match status" value="1"/>
</dbReference>